<evidence type="ECO:0000256" key="2">
    <source>
        <dbReference type="ARBA" id="ARBA00022473"/>
    </source>
</evidence>
<dbReference type="Proteomes" id="UP000238479">
    <property type="component" value="Chromosome 3"/>
</dbReference>
<keyword evidence="6" id="KW-0175">Coiled coil</keyword>
<feature type="region of interest" description="Disordered" evidence="7">
    <location>
        <begin position="840"/>
        <end position="865"/>
    </location>
</feature>
<feature type="coiled-coil region" evidence="6">
    <location>
        <begin position="78"/>
        <end position="196"/>
    </location>
</feature>
<sequence>MVRVNDDVKLRVEELKGLEETIAKCDEEVRLKKGRISLIQKSMMQCSYALEAREEKIRESNVAFGLVKKAMEEWCCKVEMKERELEGCVAKLELKEEEVEKKIEELELIEKRVKDCLDDVELRVEHFDSVEKSIQEERQQLDALQEAVREGERNLDSVRKAAEEREKVLDSVGQGLEMKDRELEEQANELEFNERLVELRVEEVNSKDKRVNERLNEVQMKENFLELFEKSIQEDKDHLDLVQKLAAEREKQSDSLQTTVLDRENNLFSLQKSVQEREKKLDSLSDGLQRRERELEKQAKELELKQKQFDSQRKAKHLEPTPAAKNASVVSSTRDQSWINMDGRSLQLVMNEQVEKIDLTGSQMSAVLQASSDPAKLVLDAMEGFYPSNLTVENREFESHLRVVRKSCILLLQELKRMSPLINPQVREEAVKLAADWKEKMAVTTDNSWEALGFLRLITTYELTSIYDLRELRSVLAMVSQPEQAAELSRALGITDKAPGTNVVSSIVKTERSESSLARNEATLSPSNKYLQNERINERIVSLPSIAKTEGPKTFGARFAATLSSPNNAEGPESSLSRNAATLYSLNNALQKNLLVTLKSSSDPAKLVLDSMQGSLTYYWRNGDVSSKEKVVSGNITLLKILMGLSTHVGPHLKENATNLASQWKEKLSADTVDSSESLGYLLFIAMYGLLGTLHEDEIVMLLRRVSQHKRSLELCQTHGFANYIPGFIQKLIERKLLMVAVRFICAFKLFDKLPPVPLLKEHVDDVMMCSKVICRSQMIPDEKDKALDGKISDLRAAIQCIKDYNLESEYPSKTVELQIVQLEMLKEKWRSLEPSLVPKVEQEERKRKKPCTRSSAPKLQPRKVPKIKFVFSGSRP</sequence>
<proteinExistence type="inferred from homology"/>
<dbReference type="AlphaFoldDB" id="A0A2P6R6G6"/>
<dbReference type="InterPro" id="IPR012474">
    <property type="entry name" value="Frigida"/>
</dbReference>
<evidence type="ECO:0000256" key="5">
    <source>
        <dbReference type="RuleBase" id="RU364012"/>
    </source>
</evidence>
<dbReference type="GO" id="GO:0030154">
    <property type="term" value="P:cell differentiation"/>
    <property type="evidence" value="ECO:0007669"/>
    <property type="project" value="UniProtKB-KW"/>
</dbReference>
<evidence type="ECO:0000313" key="9">
    <source>
        <dbReference type="Proteomes" id="UP000238479"/>
    </source>
</evidence>
<keyword evidence="9" id="KW-1185">Reference proteome</keyword>
<protein>
    <recommendedName>
        <fullName evidence="5">FRIGIDA-like protein</fullName>
    </recommendedName>
</protein>
<reference evidence="8 9" key="1">
    <citation type="journal article" date="2018" name="Nat. Genet.">
        <title>The Rosa genome provides new insights in the design of modern roses.</title>
        <authorList>
            <person name="Bendahmane M."/>
        </authorList>
    </citation>
    <scope>NUCLEOTIDE SEQUENCE [LARGE SCALE GENOMIC DNA]</scope>
    <source>
        <strain evidence="9">cv. Old Blush</strain>
    </source>
</reference>
<keyword evidence="4 5" id="KW-0287">Flowering</keyword>
<evidence type="ECO:0000256" key="4">
    <source>
        <dbReference type="ARBA" id="ARBA00023089"/>
    </source>
</evidence>
<evidence type="ECO:0000256" key="6">
    <source>
        <dbReference type="SAM" id="Coils"/>
    </source>
</evidence>
<evidence type="ECO:0000256" key="3">
    <source>
        <dbReference type="ARBA" id="ARBA00022782"/>
    </source>
</evidence>
<comment type="similarity">
    <text evidence="1 5">Belongs to the Frigida family.</text>
</comment>
<dbReference type="OMA" id="PCEQKNE"/>
<name>A0A2P6R6G6_ROSCH</name>
<dbReference type="SUPFAM" id="SSF57997">
    <property type="entry name" value="Tropomyosin"/>
    <property type="match status" value="1"/>
</dbReference>
<evidence type="ECO:0000313" key="8">
    <source>
        <dbReference type="EMBL" id="PRQ42020.1"/>
    </source>
</evidence>
<accession>A0A2P6R6G6</accession>
<comment type="caution">
    <text evidence="8">The sequence shown here is derived from an EMBL/GenBank/DDBJ whole genome shotgun (WGS) entry which is preliminary data.</text>
</comment>
<feature type="compositionally biased region" description="Basic and acidic residues" evidence="7">
    <location>
        <begin position="304"/>
        <end position="319"/>
    </location>
</feature>
<dbReference type="Gramene" id="PRQ42020">
    <property type="protein sequence ID" value="PRQ42020"/>
    <property type="gene ID" value="RchiOBHm_Chr3g0453091"/>
</dbReference>
<dbReference type="GO" id="GO:0009908">
    <property type="term" value="P:flower development"/>
    <property type="evidence" value="ECO:0007669"/>
    <property type="project" value="UniProtKB-KW"/>
</dbReference>
<gene>
    <name evidence="8" type="ORF">RchiOBHm_Chr3g0453091</name>
</gene>
<evidence type="ECO:0000256" key="7">
    <source>
        <dbReference type="SAM" id="MobiDB-lite"/>
    </source>
</evidence>
<keyword evidence="3 5" id="KW-0221">Differentiation</keyword>
<dbReference type="EMBL" id="PDCK01000041">
    <property type="protein sequence ID" value="PRQ42020.1"/>
    <property type="molecule type" value="Genomic_DNA"/>
</dbReference>
<keyword evidence="2 5" id="KW-0217">Developmental protein</keyword>
<organism evidence="8 9">
    <name type="scientific">Rosa chinensis</name>
    <name type="common">China rose</name>
    <dbReference type="NCBI Taxonomy" id="74649"/>
    <lineage>
        <taxon>Eukaryota</taxon>
        <taxon>Viridiplantae</taxon>
        <taxon>Streptophyta</taxon>
        <taxon>Embryophyta</taxon>
        <taxon>Tracheophyta</taxon>
        <taxon>Spermatophyta</taxon>
        <taxon>Magnoliopsida</taxon>
        <taxon>eudicotyledons</taxon>
        <taxon>Gunneridae</taxon>
        <taxon>Pentapetalae</taxon>
        <taxon>rosids</taxon>
        <taxon>fabids</taxon>
        <taxon>Rosales</taxon>
        <taxon>Rosaceae</taxon>
        <taxon>Rosoideae</taxon>
        <taxon>Rosoideae incertae sedis</taxon>
        <taxon>Rosa</taxon>
    </lineage>
</organism>
<evidence type="ECO:0000256" key="1">
    <source>
        <dbReference type="ARBA" id="ARBA00008956"/>
    </source>
</evidence>
<dbReference type="Pfam" id="PF07899">
    <property type="entry name" value="Frigida"/>
    <property type="match status" value="2"/>
</dbReference>
<dbReference type="PANTHER" id="PTHR31791">
    <property type="entry name" value="FRIGIDA-LIKE PROTEIN 3-RELATED"/>
    <property type="match status" value="1"/>
</dbReference>
<dbReference type="PANTHER" id="PTHR31791:SF47">
    <property type="entry name" value="INACTIVE FRIGIDA-LIKE PROTEIN 2"/>
    <property type="match status" value="1"/>
</dbReference>
<feature type="region of interest" description="Disordered" evidence="7">
    <location>
        <begin position="304"/>
        <end position="334"/>
    </location>
</feature>